<accession>A0A4U2MZL4</accession>
<proteinExistence type="predicted"/>
<name>A0A4U2MZL4_9BACI</name>
<protein>
    <submittedName>
        <fullName evidence="1">Uncharacterized protein</fullName>
    </submittedName>
</protein>
<organism evidence="1 2">
    <name type="scientific">Bacillus wiedmannii</name>
    <dbReference type="NCBI Taxonomy" id="1890302"/>
    <lineage>
        <taxon>Bacteria</taxon>
        <taxon>Bacillati</taxon>
        <taxon>Bacillota</taxon>
        <taxon>Bacilli</taxon>
        <taxon>Bacillales</taxon>
        <taxon>Bacillaceae</taxon>
        <taxon>Bacillus</taxon>
        <taxon>Bacillus cereus group</taxon>
    </lineage>
</organism>
<evidence type="ECO:0000313" key="1">
    <source>
        <dbReference type="EMBL" id="TKH16588.1"/>
    </source>
</evidence>
<reference evidence="1 2" key="1">
    <citation type="journal article" date="2019" name="Environ. Microbiol.">
        <title>An active ?-lactamase is a part of an orchestrated cell wall stress resistance network of Bacillus subtilis and related rhizosphere species.</title>
        <authorList>
            <person name="Bucher T."/>
            <person name="Keren-Paz A."/>
            <person name="Hausser J."/>
            <person name="Olender T."/>
            <person name="Cytryn E."/>
            <person name="Kolodkin-Gal I."/>
        </authorList>
    </citation>
    <scope>NUCLEOTIDE SEQUENCE [LARGE SCALE GENOMIC DNA]</scope>
    <source>
        <strain evidence="1 2">I71</strain>
    </source>
</reference>
<sequence>MNARETLMKRPTILDNPPSEETALRMAEFFMKTLVPRALEEERKAGEGAKRKGDKEYGK</sequence>
<dbReference type="AlphaFoldDB" id="A0A4U2MZL4"/>
<dbReference type="EMBL" id="SZOM01000084">
    <property type="protein sequence ID" value="TKH16588.1"/>
    <property type="molecule type" value="Genomic_DNA"/>
</dbReference>
<evidence type="ECO:0000313" key="2">
    <source>
        <dbReference type="Proteomes" id="UP000306037"/>
    </source>
</evidence>
<gene>
    <name evidence="1" type="ORF">FC694_12195</name>
</gene>
<dbReference type="Proteomes" id="UP000306037">
    <property type="component" value="Unassembled WGS sequence"/>
</dbReference>
<comment type="caution">
    <text evidence="1">The sequence shown here is derived from an EMBL/GenBank/DDBJ whole genome shotgun (WGS) entry which is preliminary data.</text>
</comment>